<dbReference type="PANTHER" id="PTHR34618">
    <property type="entry name" value="SURFACE PROTEIN MAS1, PUTATIVE-RELATED"/>
    <property type="match status" value="1"/>
</dbReference>
<evidence type="ECO:0000313" key="4">
    <source>
        <dbReference type="Proteomes" id="UP001313282"/>
    </source>
</evidence>
<evidence type="ECO:0000256" key="2">
    <source>
        <dbReference type="SAM" id="SignalP"/>
    </source>
</evidence>
<sequence length="340" mass="37491">MYFATSTSAIVAFLGCASSIYGHAVICDAYGNVNDKIRGRGLGTTHWYNKGPFGTDMHPWQTEVSVFSSSAIPCCHKPRKYEPQGCGLSLGLLWRKEINPSAWLKLHGWWTPIIQNIFQAQRSYALDVNAEVNKFVGSNNIPQVTAGGWIRMRVHQVNADGAGPYKCKIDPTGLGKHFGPLQDLKENIHGDAHSVNIWTVHKPNLWITYQLPADIKCTGSFGKAKNICLVRCENKAPNGPFGSCVAIQQIITEQPKPKPIPKPVVPPAPVKPQPVRPPTKEEIKVALGGEQLPKPVMEDIYTKQKIPADEAEVLAEAQDANAEANKKDENEAMEQANEYY</sequence>
<evidence type="ECO:0000313" key="3">
    <source>
        <dbReference type="EMBL" id="KAK6337174.1"/>
    </source>
</evidence>
<dbReference type="Proteomes" id="UP001313282">
    <property type="component" value="Unassembled WGS sequence"/>
</dbReference>
<comment type="caution">
    <text evidence="3">The sequence shown here is derived from an EMBL/GenBank/DDBJ whole genome shotgun (WGS) entry which is preliminary data.</text>
</comment>
<feature type="compositionally biased region" description="Pro residues" evidence="1">
    <location>
        <begin position="257"/>
        <end position="277"/>
    </location>
</feature>
<dbReference type="AlphaFoldDB" id="A0AAN8MKY5"/>
<name>A0AAN8MKY5_9PEZI</name>
<organism evidence="3 4">
    <name type="scientific">Orbilia javanica</name>
    <dbReference type="NCBI Taxonomy" id="47235"/>
    <lineage>
        <taxon>Eukaryota</taxon>
        <taxon>Fungi</taxon>
        <taxon>Dikarya</taxon>
        <taxon>Ascomycota</taxon>
        <taxon>Pezizomycotina</taxon>
        <taxon>Orbiliomycetes</taxon>
        <taxon>Orbiliales</taxon>
        <taxon>Orbiliaceae</taxon>
        <taxon>Orbilia</taxon>
    </lineage>
</organism>
<keyword evidence="2" id="KW-0732">Signal</keyword>
<accession>A0AAN8MKY5</accession>
<feature type="region of interest" description="Disordered" evidence="1">
    <location>
        <begin position="257"/>
        <end position="279"/>
    </location>
</feature>
<feature type="chain" id="PRO_5042855271" evidence="2">
    <location>
        <begin position="23"/>
        <end position="340"/>
    </location>
</feature>
<reference evidence="3 4" key="1">
    <citation type="submission" date="2019-10" db="EMBL/GenBank/DDBJ databases">
        <authorList>
            <person name="Palmer J.M."/>
        </authorList>
    </citation>
    <scope>NUCLEOTIDE SEQUENCE [LARGE SCALE GENOMIC DNA]</scope>
    <source>
        <strain evidence="3 4">TWF718</strain>
    </source>
</reference>
<keyword evidence="4" id="KW-1185">Reference proteome</keyword>
<dbReference type="InterPro" id="IPR021476">
    <property type="entry name" value="Egh16-like"/>
</dbReference>
<gene>
    <name evidence="3" type="ORF">TWF718_009957</name>
</gene>
<dbReference type="EMBL" id="JAVHNR010000007">
    <property type="protein sequence ID" value="KAK6337174.1"/>
    <property type="molecule type" value="Genomic_DNA"/>
</dbReference>
<evidence type="ECO:0000256" key="1">
    <source>
        <dbReference type="SAM" id="MobiDB-lite"/>
    </source>
</evidence>
<feature type="region of interest" description="Disordered" evidence="1">
    <location>
        <begin position="317"/>
        <end position="340"/>
    </location>
</feature>
<feature type="signal peptide" evidence="2">
    <location>
        <begin position="1"/>
        <end position="22"/>
    </location>
</feature>
<dbReference type="PANTHER" id="PTHR34618:SF1">
    <property type="entry name" value="SECRETED PROTEIN"/>
    <property type="match status" value="1"/>
</dbReference>
<protein>
    <submittedName>
        <fullName evidence="3">Uncharacterized protein</fullName>
    </submittedName>
</protein>
<proteinExistence type="predicted"/>
<dbReference type="Pfam" id="PF11327">
    <property type="entry name" value="Egh16-like"/>
    <property type="match status" value="1"/>
</dbReference>